<dbReference type="Proteomes" id="UP000814140">
    <property type="component" value="Unassembled WGS sequence"/>
</dbReference>
<feature type="non-terminal residue" evidence="1">
    <location>
        <position position="1"/>
    </location>
</feature>
<dbReference type="EMBL" id="MU277376">
    <property type="protein sequence ID" value="KAI0054626.1"/>
    <property type="molecule type" value="Genomic_DNA"/>
</dbReference>
<comment type="caution">
    <text evidence="1">The sequence shown here is derived from an EMBL/GenBank/DDBJ whole genome shotgun (WGS) entry which is preliminary data.</text>
</comment>
<keyword evidence="2" id="KW-1185">Reference proteome</keyword>
<evidence type="ECO:0000313" key="1">
    <source>
        <dbReference type="EMBL" id="KAI0054626.1"/>
    </source>
</evidence>
<reference evidence="1" key="2">
    <citation type="journal article" date="2022" name="New Phytol.">
        <title>Evolutionary transition to the ectomycorrhizal habit in the genomes of a hyperdiverse lineage of mushroom-forming fungi.</title>
        <authorList>
            <person name="Looney B."/>
            <person name="Miyauchi S."/>
            <person name="Morin E."/>
            <person name="Drula E."/>
            <person name="Courty P.E."/>
            <person name="Kohler A."/>
            <person name="Kuo A."/>
            <person name="LaButti K."/>
            <person name="Pangilinan J."/>
            <person name="Lipzen A."/>
            <person name="Riley R."/>
            <person name="Andreopoulos W."/>
            <person name="He G."/>
            <person name="Johnson J."/>
            <person name="Nolan M."/>
            <person name="Tritt A."/>
            <person name="Barry K.W."/>
            <person name="Grigoriev I.V."/>
            <person name="Nagy L.G."/>
            <person name="Hibbett D."/>
            <person name="Henrissat B."/>
            <person name="Matheny P.B."/>
            <person name="Labbe J."/>
            <person name="Martin F.M."/>
        </authorList>
    </citation>
    <scope>NUCLEOTIDE SEQUENCE</scope>
    <source>
        <strain evidence="1">HHB10654</strain>
    </source>
</reference>
<organism evidence="1 2">
    <name type="scientific">Artomyces pyxidatus</name>
    <dbReference type="NCBI Taxonomy" id="48021"/>
    <lineage>
        <taxon>Eukaryota</taxon>
        <taxon>Fungi</taxon>
        <taxon>Dikarya</taxon>
        <taxon>Basidiomycota</taxon>
        <taxon>Agaricomycotina</taxon>
        <taxon>Agaricomycetes</taxon>
        <taxon>Russulales</taxon>
        <taxon>Auriscalpiaceae</taxon>
        <taxon>Artomyces</taxon>
    </lineage>
</organism>
<evidence type="ECO:0000313" key="2">
    <source>
        <dbReference type="Proteomes" id="UP000814140"/>
    </source>
</evidence>
<gene>
    <name evidence="1" type="ORF">BV25DRAFT_1816807</name>
</gene>
<proteinExistence type="predicted"/>
<sequence>GARPILQGDGEEADISLVRVGLLGSTPVVPKLAFSFELLEFYYRLRRRHATVGIQGFVKVMCAYHSIKYVATLQDQFSRAFDAYFDMLERLQARVDAAIGRDVEGWRIKYGCPCCGYEQPDEQPLAPARMHAMDGCSSHKRLRGAGYADTREFRSNYFIAPQQVDKFKDEVKPRPRKGKNKEPDPDDGLPISGKKSKCTENWRTENANTMGKGVTEVFDQTGVFVGVCRHGIVEVVVEMIRSGELAKYAFAIIDELMRTCGDRQCIGYDIGCSMDSTVESSSLKAVAREQHLSLLVNAFHGYAHNRLCQLQYHPLYTEGMGIEDLETCERVFSSLGAAARLIRHASYFHWKQFIHLHLLQWDEDRYAELGNFLLKNYRQALNMVFEYQREIDAFERLTGFAGPDFERWHREELAYLQTTGDETEEDAQEAGYVEALKTLADATAKEKDRQKIARKVTFAMKVVDDYEQRLDINERWLPDSPKYMRVVKYLARKEFILAVENLEGLVVQRLFELAKANIAGTGYKLRKHISAAITRRSAAVRTALNKYNKLAPLQTPPRPTIDFKEIANYGWAGDFELLKDSRQEILDKPWSKPANREAAAKYFKIRRAREELARLNVEVPRLQAWVDFEDRDLEAKAQQVADSDPLLSAHILAFRLRRMRMNDAHRARLQQIYRLKGYTGPTAFSTPSAAAASTSATDSMDVDDVTRTSGADAEEGAEGTESEAALEDVDEDEDLNDEIVRLGDILNDTRF</sequence>
<protein>
    <submittedName>
        <fullName evidence="1">Uncharacterized protein</fullName>
    </submittedName>
</protein>
<accession>A0ACB8SFD9</accession>
<name>A0ACB8SFD9_9AGAM</name>
<reference evidence="1" key="1">
    <citation type="submission" date="2021-03" db="EMBL/GenBank/DDBJ databases">
        <authorList>
            <consortium name="DOE Joint Genome Institute"/>
            <person name="Ahrendt S."/>
            <person name="Looney B.P."/>
            <person name="Miyauchi S."/>
            <person name="Morin E."/>
            <person name="Drula E."/>
            <person name="Courty P.E."/>
            <person name="Chicoki N."/>
            <person name="Fauchery L."/>
            <person name="Kohler A."/>
            <person name="Kuo A."/>
            <person name="Labutti K."/>
            <person name="Pangilinan J."/>
            <person name="Lipzen A."/>
            <person name="Riley R."/>
            <person name="Andreopoulos W."/>
            <person name="He G."/>
            <person name="Johnson J."/>
            <person name="Barry K.W."/>
            <person name="Grigoriev I.V."/>
            <person name="Nagy L."/>
            <person name="Hibbett D."/>
            <person name="Henrissat B."/>
            <person name="Matheny P.B."/>
            <person name="Labbe J."/>
            <person name="Martin F."/>
        </authorList>
    </citation>
    <scope>NUCLEOTIDE SEQUENCE</scope>
    <source>
        <strain evidence="1">HHB10654</strain>
    </source>
</reference>